<dbReference type="Pfam" id="PF19077">
    <property type="entry name" value="Big_13"/>
    <property type="match status" value="21"/>
</dbReference>
<feature type="domain" description="Bacterial Ig-like" evidence="1">
    <location>
        <begin position="312"/>
        <end position="369"/>
    </location>
</feature>
<feature type="domain" description="Bacterial Ig-like" evidence="1">
    <location>
        <begin position="1790"/>
        <end position="1866"/>
    </location>
</feature>
<feature type="domain" description="Bacterial Ig-like" evidence="1">
    <location>
        <begin position="951"/>
        <end position="1024"/>
    </location>
</feature>
<feature type="domain" description="Bacterial Ig-like" evidence="1">
    <location>
        <begin position="854"/>
        <end position="936"/>
    </location>
</feature>
<feature type="domain" description="Bacterial Ig-like" evidence="1">
    <location>
        <begin position="483"/>
        <end position="563"/>
    </location>
</feature>
<evidence type="ECO:0000259" key="1">
    <source>
        <dbReference type="Pfam" id="PF19077"/>
    </source>
</evidence>
<feature type="domain" description="Bacterial Ig-like" evidence="1">
    <location>
        <begin position="672"/>
        <end position="746"/>
    </location>
</feature>
<feature type="non-terminal residue" evidence="2">
    <location>
        <position position="2353"/>
    </location>
</feature>
<feature type="domain" description="Bacterial Ig-like" evidence="1">
    <location>
        <begin position="1416"/>
        <end position="1494"/>
    </location>
</feature>
<accession>A0A0P7DM45</accession>
<feature type="domain" description="Bacterial Ig-like" evidence="1">
    <location>
        <begin position="762"/>
        <end position="839"/>
    </location>
</feature>
<feature type="domain" description="Bacterial Ig-like" evidence="1">
    <location>
        <begin position="389"/>
        <end position="469"/>
    </location>
</feature>
<protein>
    <recommendedName>
        <fullName evidence="1">Bacterial Ig-like domain-containing protein</fullName>
    </recommendedName>
</protein>
<organism evidence="2 3">
    <name type="scientific">Pseudoalteromonas lipolytica</name>
    <dbReference type="NCBI Taxonomy" id="570156"/>
    <lineage>
        <taxon>Bacteria</taxon>
        <taxon>Pseudomonadati</taxon>
        <taxon>Pseudomonadota</taxon>
        <taxon>Gammaproteobacteria</taxon>
        <taxon>Alteromonadales</taxon>
        <taxon>Pseudoalteromonadaceae</taxon>
        <taxon>Pseudoalteromonas</taxon>
    </lineage>
</organism>
<dbReference type="InterPro" id="IPR044016">
    <property type="entry name" value="Big_13"/>
</dbReference>
<dbReference type="InterPro" id="IPR013783">
    <property type="entry name" value="Ig-like_fold"/>
</dbReference>
<dbReference type="RefSeq" id="WP_200909115.1">
    <property type="nucleotide sequence ID" value="NZ_LJTC01000013.1"/>
</dbReference>
<reference evidence="2 3" key="1">
    <citation type="submission" date="2015-09" db="EMBL/GenBank/DDBJ databases">
        <title>Draft Genome Sequence of Pseudoalteromonas lipolytica UCD-48B.</title>
        <authorList>
            <person name="Krusor M."/>
            <person name="Coil D.A."/>
            <person name="Lang J.M."/>
            <person name="Eisen J.A."/>
            <person name="Alexiev A."/>
        </authorList>
    </citation>
    <scope>NUCLEOTIDE SEQUENCE [LARGE SCALE GENOMIC DNA]</scope>
    <source>
        <strain evidence="2 3">UCD-48B</strain>
    </source>
</reference>
<dbReference type="Proteomes" id="UP000050378">
    <property type="component" value="Unassembled WGS sequence"/>
</dbReference>
<feature type="domain" description="Bacterial Ig-like" evidence="1">
    <location>
        <begin position="2164"/>
        <end position="2245"/>
    </location>
</feature>
<dbReference type="NCBIfam" id="NF033510">
    <property type="entry name" value="Ca_tandemer"/>
    <property type="match status" value="23"/>
</dbReference>
<gene>
    <name evidence="2" type="ORF">AOG27_17990</name>
</gene>
<name>A0A0P7DM45_9GAMM</name>
<feature type="domain" description="Bacterial Ig-like" evidence="1">
    <location>
        <begin position="577"/>
        <end position="652"/>
    </location>
</feature>
<comment type="caution">
    <text evidence="2">The sequence shown here is derived from an EMBL/GenBank/DDBJ whole genome shotgun (WGS) entry which is preliminary data.</text>
</comment>
<feature type="domain" description="Bacterial Ig-like" evidence="1">
    <location>
        <begin position="1603"/>
        <end position="1669"/>
    </location>
</feature>
<evidence type="ECO:0000313" key="3">
    <source>
        <dbReference type="Proteomes" id="UP000050378"/>
    </source>
</evidence>
<proteinExistence type="predicted"/>
<feature type="domain" description="Bacterial Ig-like" evidence="1">
    <location>
        <begin position="1045"/>
        <end position="1124"/>
    </location>
</feature>
<feature type="domain" description="Bacterial Ig-like" evidence="1">
    <location>
        <begin position="1975"/>
        <end position="2058"/>
    </location>
</feature>
<feature type="domain" description="Bacterial Ig-like" evidence="1">
    <location>
        <begin position="1325"/>
        <end position="1401"/>
    </location>
</feature>
<sequence length="2353" mass="235344">MDANQLLVIDVQGSAGLVQADGSIKALSVGDVITVGDTVVTADNSTILIDVQGESLAIPANKSVTITPDLLAKETQDNSENTLFDDSIDEAIASLNQPNQPTPEQQTGTDISDFLDALEGGGDILDNLEATAAGGGGGAASGGGTSFVELARIAEGIDPSSLAFDDSFNADNTGIFSPRDTTDGVVPGDELIATLSVNELGLTNNPQPVISGTSENLVGQTVTVTVTDANGNTQVVTVVVQPDGTFVTPPLDPLPDGPITVDVVALDPNGDPVSDNIGASIDTVAPVVTIDTLTDSAIQNVLITGTVSGISSGDTVTITVTDSAGQVQVIATQVDDQGNWSITTEALAEGLYTVVASAVDEAGNEGSDSENGLVDLTAPVISIDTIGETNDTTPTISGTVSGVTVGSEITVVITGADNTVQTVTAIVAEDGSWIVDVPDALVEGEFTVTATAVDIAGNEAQATTTGVIDNTAPVISITPIDDTQDTTPNISGNVVGVQQGTLVTVVVTDINGQVQTLTTVTDADGNWSLDVVADLAEGIFDVSASVTDAAGNTAQADTQGVVDLTAPDITLTAIANTNDTTPTFVGRVEGVPEGTEVTIQVVDSNGQSQTLTALVLADGSYSVDAISPLPEGSFTAIATVSDAAGNSASANTTGTVAFSPISITIDSIADSNDTTPLLSGQTDGVATGTTISLTITASDGRVINLLAITQADGSWSIQLTEPLPEGDFTVVASVLDPQGNEAQATAIGNVDLTVSINFIIDTNDTTPSVSGSTQDVEPGAVVTVTFTGSDGATETLQVITDANGNWTVEASTALAEGQFTVTATVTDEVGNTATATEIGVIDLTDPTISINPLNDTNDTTPLISGSVADVPAGTTVTLVITDSNGVVQTITTTTNAQGLWQVETLNELAEGDYTVTASASDEAGNTSSATATGTIDLTAPIININAIADSNDTTPTISGTTQGLNAGSTVTVTVTDSNGSAQVFATVTNADGSWSINIDQELAEGEFTVVAQTQDEAGNSAQDIETGVIDLTAPTITIDEFNDSNDVTPIISGVVSGVDAGSVVTIILVDSNGNQQILTTTVNADSSWQVGANQVLAEGEFTITATVSDPAGNQAQDTTTGIIDLTAPIISLDNLGSSADNTPTISGTVQGVAAGTPVTLVVTDANGNSQTFTAITNDNGVFSANVPGSLADGQYTVTATVSDLAGNQASDSETGTVDSSSLTILIDALGETNDTTPSISGSTLNATAGDVVTVVIIPASGPSQTFTTTVDANGDWSINVSDELSEGEFTIDATVTDQFGNTANDSITAVVDTTAPLISIDTIGAINDSTPLISGSSQGATAGNTVTVTVVDSQNNSQTYTTTVDADGNWAVPVTSAVSQGEFTVTASITDNAGNTGTDTEVGTFDGINPLLTLDFDPLTNDSTPLITGTTDVTAGSIVTVNVTDSDGVVQTLSAVVAADGSWSISPTTPLAEGAFTVTASVEDESGNQTQITQNGVVDLTAPIITIDNLGTVNDTTPTISGQTNEPAGSIVTVVVSDGINSYEFSATVNADGSWSGDVPAELDDGNINVTASITDAAGNQAQATNSFILNSAAPSIAIDAINETNDTTPAISGTSDAPNGSVITIIVEDSNNNSQQLTATVLNGQWSVEIQQALSEGTFTVNASVTVDGLTSDAAAQGVIDVTAPTVSIDALVDSNDVTPIITGQTSGLAAGSVVTLTITDSAGAVQTASVVISQDGSWSAEVSNVLAEGQYSVLAEVVDNAGNEASDSQLGIIDLSAPTISIDAIADTNDVTPTLTGQTTGVPQGTQVTLLITDSSGNTQTLTTTTLADGSWSVDAEVIIAEGSFTVEASVSDVAGNSASTSATGLIDLTAPTISVDPLSGSADVTPLISGVANGVATGTLVNLEITDSAGNVQTATAIVQADGSWSVEPSVAIAEGEFTVVATVQDTAGNQGSDTATGNIDTTAPSVFIDPQNITNDTTPVFSGQSSGVPAGTEVRLTVTDSAANIQTLIAITSADGSWSVAATEVLAEGNYTIEAEVSDAAGNTGTDSATGEIDITAPTISLDTLADSNDVTPLISGQTTGAVVGSLVLLTITDSAGNVQSATATVQADGSWSVEPSTALAEGDYTVVATVSDAAGNEGSDTETGTIDVTAPTISIDAPALTNDNTPTVTGTSDLANTSLAVTFTDADGISHSVTVTTDASGNWSAEAGQALADGNYTVSASISDAAGNNSSASDSGEVDTIPPELAFVPTFLLGQLVTLSGTSDLPAGSTVTITQTLLGGGSVTYTATTDANGDWSLTGLTVPLANLASITASASDAAGNVRTISSSDFDGTPPTLTVNVDAIGNDNT</sequence>
<dbReference type="Gene3D" id="2.60.40.10">
    <property type="entry name" value="Immunoglobulins"/>
    <property type="match status" value="23"/>
</dbReference>
<feature type="domain" description="Bacterial Ig-like" evidence="1">
    <location>
        <begin position="2073"/>
        <end position="2152"/>
    </location>
</feature>
<feature type="domain" description="Bacterial Ig-like" evidence="1">
    <location>
        <begin position="1232"/>
        <end position="1313"/>
    </location>
</feature>
<evidence type="ECO:0000313" key="2">
    <source>
        <dbReference type="EMBL" id="KPM81836.1"/>
    </source>
</evidence>
<dbReference type="STRING" id="570156.AOG27_17990"/>
<dbReference type="EMBL" id="LJTC01000013">
    <property type="protein sequence ID" value="KPM81836.1"/>
    <property type="molecule type" value="Genomic_DNA"/>
</dbReference>
<feature type="domain" description="Bacterial Ig-like" evidence="1">
    <location>
        <begin position="1139"/>
        <end position="1218"/>
    </location>
</feature>
<feature type="domain" description="Bacterial Ig-like" evidence="1">
    <location>
        <begin position="1512"/>
        <end position="1586"/>
    </location>
</feature>
<feature type="domain" description="Bacterial Ig-like" evidence="1">
    <location>
        <begin position="1697"/>
        <end position="1773"/>
    </location>
</feature>
<feature type="domain" description="Bacterial Ig-like" evidence="1">
    <location>
        <begin position="1900"/>
        <end position="1965"/>
    </location>
</feature>